<keyword evidence="5 7" id="KW-0456">Lyase</keyword>
<organism evidence="8 9">
    <name type="scientific">Paenibacillus flagellatus</name>
    <dbReference type="NCBI Taxonomy" id="2211139"/>
    <lineage>
        <taxon>Bacteria</taxon>
        <taxon>Bacillati</taxon>
        <taxon>Bacillota</taxon>
        <taxon>Bacilli</taxon>
        <taxon>Bacillales</taxon>
        <taxon>Paenibacillaceae</taxon>
        <taxon>Paenibacillus</taxon>
    </lineage>
</organism>
<dbReference type="PANTHER" id="PTHR30518:SF2">
    <property type="entry name" value="ENDOLYTIC MUREIN TRANSGLYCOSYLASE"/>
    <property type="match status" value="1"/>
</dbReference>
<keyword evidence="9" id="KW-1185">Reference proteome</keyword>
<sequence>MKRIALWTILSVLLVLVLAGAGTAAYVAYALKPPEAKPGSVRINVSPGLGSGQIAKLLEANGLIRDAKVFRYYLVYKKEGGRFQAGEYEMTPGMELDAIIAKLNDGDTVRRETLRFTIPEGFTVMQVADKLSEQPGFDRKTFLELAESREPFGSVKWVADIPDDPRLRHRLEGYLFPETYELKKESTAKDIVMRMVSEIDRKLADLPADWPDKLKQSGLTFHQIMTVASLIEREVVVDEERPVVASVIYNRLKAGMKLQIDATVQYVLDKPKERLFEKDLQIDSPYNTYKIAGLPPGPIASPSLKSIRAALYPAQTNYLFYVTKSDGTQSHQFAETYAQHLKNIEDSKKR</sequence>
<evidence type="ECO:0000313" key="9">
    <source>
        <dbReference type="Proteomes" id="UP000247476"/>
    </source>
</evidence>
<dbReference type="CDD" id="cd08010">
    <property type="entry name" value="MltG_like"/>
    <property type="match status" value="1"/>
</dbReference>
<comment type="caution">
    <text evidence="8">The sequence shown here is derived from an EMBL/GenBank/DDBJ whole genome shotgun (WGS) entry which is preliminary data.</text>
</comment>
<dbReference type="Gene3D" id="3.30.1490.480">
    <property type="entry name" value="Endolytic murein transglycosylase"/>
    <property type="match status" value="1"/>
</dbReference>
<dbReference type="NCBIfam" id="TIGR00247">
    <property type="entry name" value="endolytic transglycosylase MltG"/>
    <property type="match status" value="1"/>
</dbReference>
<keyword evidence="3 7" id="KW-1133">Transmembrane helix</keyword>
<evidence type="ECO:0000313" key="8">
    <source>
        <dbReference type="EMBL" id="PYI53504.1"/>
    </source>
</evidence>
<dbReference type="RefSeq" id="WP_110841275.1">
    <property type="nucleotide sequence ID" value="NZ_QJVJ01000007.1"/>
</dbReference>
<dbReference type="GO" id="GO:0005886">
    <property type="term" value="C:plasma membrane"/>
    <property type="evidence" value="ECO:0007669"/>
    <property type="project" value="UniProtKB-UniRule"/>
</dbReference>
<keyword evidence="2 7" id="KW-0812">Transmembrane</keyword>
<dbReference type="Pfam" id="PF02618">
    <property type="entry name" value="YceG"/>
    <property type="match status" value="1"/>
</dbReference>
<evidence type="ECO:0000256" key="6">
    <source>
        <dbReference type="ARBA" id="ARBA00023316"/>
    </source>
</evidence>
<accession>A0A2V5K6D0</accession>
<dbReference type="GO" id="GO:0009252">
    <property type="term" value="P:peptidoglycan biosynthetic process"/>
    <property type="evidence" value="ECO:0007669"/>
    <property type="project" value="UniProtKB-UniRule"/>
</dbReference>
<feature type="site" description="Important for catalytic activity" evidence="7">
    <location>
        <position position="234"/>
    </location>
</feature>
<comment type="similarity">
    <text evidence="7">Belongs to the transglycosylase MltG family.</text>
</comment>
<proteinExistence type="inferred from homology"/>
<dbReference type="Proteomes" id="UP000247476">
    <property type="component" value="Unassembled WGS sequence"/>
</dbReference>
<dbReference type="Gene3D" id="3.30.160.60">
    <property type="entry name" value="Classic Zinc Finger"/>
    <property type="match status" value="1"/>
</dbReference>
<dbReference type="EC" id="4.2.2.29" evidence="7"/>
<comment type="function">
    <text evidence="7">Functions as a peptidoglycan terminase that cleaves nascent peptidoglycan strands endolytically to terminate their elongation.</text>
</comment>
<dbReference type="PANTHER" id="PTHR30518">
    <property type="entry name" value="ENDOLYTIC MUREIN TRANSGLYCOSYLASE"/>
    <property type="match status" value="1"/>
</dbReference>
<reference evidence="8 9" key="1">
    <citation type="submission" date="2018-05" db="EMBL/GenBank/DDBJ databases">
        <title>Paenibacillus flagellatus sp. nov., isolated from selenium mineral soil.</title>
        <authorList>
            <person name="Dai X."/>
        </authorList>
    </citation>
    <scope>NUCLEOTIDE SEQUENCE [LARGE SCALE GENOMIC DNA]</scope>
    <source>
        <strain evidence="8 9">DXL2</strain>
    </source>
</reference>
<dbReference type="AlphaFoldDB" id="A0A2V5K6D0"/>
<evidence type="ECO:0000256" key="7">
    <source>
        <dbReference type="HAMAP-Rule" id="MF_02065"/>
    </source>
</evidence>
<comment type="catalytic activity">
    <reaction evidence="7">
        <text>a peptidoglycan chain = a peptidoglycan chain with N-acetyl-1,6-anhydromuramyl-[peptide] at the reducing end + a peptidoglycan chain with N-acetylglucosamine at the non-reducing end.</text>
        <dbReference type="EC" id="4.2.2.29"/>
    </reaction>
</comment>
<evidence type="ECO:0000256" key="5">
    <source>
        <dbReference type="ARBA" id="ARBA00023239"/>
    </source>
</evidence>
<dbReference type="GO" id="GO:0071555">
    <property type="term" value="P:cell wall organization"/>
    <property type="evidence" value="ECO:0007669"/>
    <property type="project" value="UniProtKB-KW"/>
</dbReference>
<keyword evidence="6 7" id="KW-0961">Cell wall biogenesis/degradation</keyword>
<dbReference type="OrthoDB" id="9814591at2"/>
<dbReference type="InterPro" id="IPR003770">
    <property type="entry name" value="MLTG-like"/>
</dbReference>
<dbReference type="EMBL" id="QJVJ01000007">
    <property type="protein sequence ID" value="PYI53504.1"/>
    <property type="molecule type" value="Genomic_DNA"/>
</dbReference>
<name>A0A2V5K6D0_9BACL</name>
<evidence type="ECO:0000256" key="1">
    <source>
        <dbReference type="ARBA" id="ARBA00022475"/>
    </source>
</evidence>
<keyword evidence="4 7" id="KW-0472">Membrane</keyword>
<evidence type="ECO:0000256" key="3">
    <source>
        <dbReference type="ARBA" id="ARBA00022989"/>
    </source>
</evidence>
<evidence type="ECO:0000256" key="4">
    <source>
        <dbReference type="ARBA" id="ARBA00023136"/>
    </source>
</evidence>
<dbReference type="GO" id="GO:0008932">
    <property type="term" value="F:lytic endotransglycosylase activity"/>
    <property type="evidence" value="ECO:0007669"/>
    <property type="project" value="UniProtKB-UniRule"/>
</dbReference>
<protein>
    <recommendedName>
        <fullName evidence="7">Endolytic murein transglycosylase</fullName>
        <ecNumber evidence="7">4.2.2.29</ecNumber>
    </recommendedName>
    <alternativeName>
        <fullName evidence="7">Peptidoglycan lytic transglycosylase</fullName>
    </alternativeName>
    <alternativeName>
        <fullName evidence="7">Peptidoglycan polymerization terminase</fullName>
    </alternativeName>
</protein>
<evidence type="ECO:0000256" key="2">
    <source>
        <dbReference type="ARBA" id="ARBA00022692"/>
    </source>
</evidence>
<dbReference type="HAMAP" id="MF_02065">
    <property type="entry name" value="MltG"/>
    <property type="match status" value="1"/>
</dbReference>
<gene>
    <name evidence="7 8" type="primary">mltG</name>
    <name evidence="8" type="ORF">DLM86_17195</name>
</gene>
<keyword evidence="1 7" id="KW-1003">Cell membrane</keyword>